<evidence type="ECO:0000313" key="3">
    <source>
        <dbReference type="Proteomes" id="UP000078407"/>
    </source>
</evidence>
<evidence type="ECO:0000313" key="2">
    <source>
        <dbReference type="EMBL" id="OAT26838.1"/>
    </source>
</evidence>
<dbReference type="Proteomes" id="UP000078407">
    <property type="component" value="Unassembled WGS sequence"/>
</dbReference>
<proteinExistence type="predicted"/>
<comment type="caution">
    <text evidence="2">The sequence shown here is derived from an EMBL/GenBank/DDBJ whole genome shotgun (WGS) entry which is preliminary data.</text>
</comment>
<protein>
    <recommendedName>
        <fullName evidence="4">Lipoprotein</fullName>
    </recommendedName>
</protein>
<gene>
    <name evidence="2" type="ORF">M976_02613</name>
</gene>
<sequence>MKYIIPALLLCAVFNACASDAENNITDDYVTDWNAVTEGQIVPTFTLGTDIINLCKTAAPEQFRREIIHQWEQKTGTHMTQNAFLSEDLQLFDRLATLSCLEGADYQHQGNGDLLIKSLNAKLRVLDAKDGNDAFEQIKTMEFQTGILTARYGASIEKKRTHDGT</sequence>
<dbReference type="RefSeq" id="WP_064545484.1">
    <property type="nucleotide sequence ID" value="NZ_LXEQ01000044.1"/>
</dbReference>
<evidence type="ECO:0000256" key="1">
    <source>
        <dbReference type="SAM" id="SignalP"/>
    </source>
</evidence>
<keyword evidence="3" id="KW-1185">Reference proteome</keyword>
<organism evidence="2 3">
    <name type="scientific">Buttiauxella ferragutiae ATCC 51602</name>
    <dbReference type="NCBI Taxonomy" id="1354252"/>
    <lineage>
        <taxon>Bacteria</taxon>
        <taxon>Pseudomonadati</taxon>
        <taxon>Pseudomonadota</taxon>
        <taxon>Gammaproteobacteria</taxon>
        <taxon>Enterobacterales</taxon>
        <taxon>Enterobacteriaceae</taxon>
        <taxon>Buttiauxella</taxon>
    </lineage>
</organism>
<accession>A0ABX2W7G3</accession>
<dbReference type="EMBL" id="LXEQ01000044">
    <property type="protein sequence ID" value="OAT26838.1"/>
    <property type="molecule type" value="Genomic_DNA"/>
</dbReference>
<keyword evidence="1" id="KW-0732">Signal</keyword>
<name>A0ABX2W7G3_9ENTR</name>
<reference evidence="2 3" key="1">
    <citation type="submission" date="2016-04" db="EMBL/GenBank/DDBJ databases">
        <title>ATOL: Assembling a taxonomically balanced genome-scale reconstruction of the evolutionary history of the Enterobacteriaceae.</title>
        <authorList>
            <person name="Plunkett G.III."/>
            <person name="Neeno-Eckwall E.C."/>
            <person name="Glasner J.D."/>
            <person name="Perna N.T."/>
        </authorList>
    </citation>
    <scope>NUCLEOTIDE SEQUENCE [LARGE SCALE GENOMIC DNA]</scope>
    <source>
        <strain evidence="2 3">ATCC 51602</strain>
    </source>
</reference>
<evidence type="ECO:0008006" key="4">
    <source>
        <dbReference type="Google" id="ProtNLM"/>
    </source>
</evidence>
<feature type="chain" id="PRO_5046050699" description="Lipoprotein" evidence="1">
    <location>
        <begin position="19"/>
        <end position="165"/>
    </location>
</feature>
<feature type="signal peptide" evidence="1">
    <location>
        <begin position="1"/>
        <end position="18"/>
    </location>
</feature>